<keyword evidence="4" id="KW-1185">Reference proteome</keyword>
<dbReference type="SMART" id="SM00382">
    <property type="entry name" value="AAA"/>
    <property type="match status" value="1"/>
</dbReference>
<dbReference type="InterPro" id="IPR003959">
    <property type="entry name" value="ATPase_AAA_core"/>
</dbReference>
<dbReference type="Pfam" id="PF23232">
    <property type="entry name" value="AAA_lid_13"/>
    <property type="match status" value="1"/>
</dbReference>
<comment type="caution">
    <text evidence="3">The sequence shown here is derived from an EMBL/GenBank/DDBJ whole genome shotgun (WGS) entry which is preliminary data.</text>
</comment>
<feature type="region of interest" description="Disordered" evidence="1">
    <location>
        <begin position="1"/>
        <end position="28"/>
    </location>
</feature>
<feature type="region of interest" description="Disordered" evidence="1">
    <location>
        <begin position="834"/>
        <end position="855"/>
    </location>
</feature>
<accession>A0ABR1RP55</accession>
<dbReference type="InterPro" id="IPR027417">
    <property type="entry name" value="P-loop_NTPase"/>
</dbReference>
<dbReference type="InterPro" id="IPR056599">
    <property type="entry name" value="AAA_lid_fung"/>
</dbReference>
<dbReference type="InterPro" id="IPR054289">
    <property type="entry name" value="DUF7025"/>
</dbReference>
<dbReference type="EMBL" id="JAQQWK010000014">
    <property type="protein sequence ID" value="KAK8016738.1"/>
    <property type="molecule type" value="Genomic_DNA"/>
</dbReference>
<dbReference type="PANTHER" id="PTHR46411:SF2">
    <property type="entry name" value="AAA+ ATPASE DOMAIN-CONTAINING PROTEIN"/>
    <property type="match status" value="1"/>
</dbReference>
<dbReference type="Gene3D" id="3.40.50.300">
    <property type="entry name" value="P-loop containing nucleotide triphosphate hydrolases"/>
    <property type="match status" value="1"/>
</dbReference>
<feature type="domain" description="AAA+ ATPase" evidence="2">
    <location>
        <begin position="601"/>
        <end position="728"/>
    </location>
</feature>
<organism evidence="3 4">
    <name type="scientific">Apiospora rasikravindrae</name>
    <dbReference type="NCBI Taxonomy" id="990691"/>
    <lineage>
        <taxon>Eukaryota</taxon>
        <taxon>Fungi</taxon>
        <taxon>Dikarya</taxon>
        <taxon>Ascomycota</taxon>
        <taxon>Pezizomycotina</taxon>
        <taxon>Sordariomycetes</taxon>
        <taxon>Xylariomycetidae</taxon>
        <taxon>Amphisphaeriales</taxon>
        <taxon>Apiosporaceae</taxon>
        <taxon>Apiospora</taxon>
    </lineage>
</organism>
<name>A0ABR1RP55_9PEZI</name>
<evidence type="ECO:0000256" key="1">
    <source>
        <dbReference type="SAM" id="MobiDB-lite"/>
    </source>
</evidence>
<evidence type="ECO:0000259" key="2">
    <source>
        <dbReference type="SMART" id="SM00382"/>
    </source>
</evidence>
<proteinExistence type="predicted"/>
<dbReference type="Proteomes" id="UP001444661">
    <property type="component" value="Unassembled WGS sequence"/>
</dbReference>
<protein>
    <submittedName>
        <fullName evidence="3">ATPase</fullName>
    </submittedName>
</protein>
<sequence length="855" mass="95579">MDDASDTDSIASYEEIHPRPQAQAQAQPQALVEGIGAFKLKEERNVEKLRSLVLKDGEANTALAEGDVPDICYVLQYKGFAGRVYDVCRSSSPIDVPLGGEGESPQQVSEKSKPILEIVTKISTTAIKNGTGGGCFPPPGPPPRRPMYDGGDPYSGYYGASTTQHGDDDNVELKIADIEQTSMVIYSPYLINALKAVVEYYPGKSGFLEDSVTINAPYRLVYHHLTALCHYRDHQPATHDEEYASLTKRHINVLVNYIDENHGTRFEAEHQRHASSPPKALYQNLWMLYKPGEVVYAKHEDNNNDWAPFVVSRCHSGKDGQIRVDCWNLTFSNNEFVRTTDSFAVDKFTDEAAISSLSVIPARFFCGEDGDEDPEDVKDRNIRLGRLTWELAKGPAYMTYDGNLVDADSNSNYGWSSNVNAAGYMSGRVVVDCDGYNRFGMGAGGYNPAPGFPPVRMPPPPRHIYRHQQVHDPRQPPPGRDPLPSFAASCGCAACKKEDDGRPSIFGREFESAKPVSDDAPTSDLYYLVLTKTVSGFILGERRWGHFNVRYLQDIRYDKEAFKHLVLDEDIKLTIKALIGKFASDGQVTPWPKDFVKNKGQGRIFLLHGSPGVGKTATCESIAELAHRPLLSLTSGDLSTNSLTVEKSLEYFLQLGERYGAMVLLDEADVYLEARRARDLARNGLVSIFLRALEYYRGVLFLTTNRVRAFDSAFTSRIHVALHYRSLTDADRHKVWVNSFERLERDSGGRVHVSVMAREYAYEGQEVRALAWNGREIRNALQTAVALAETEALEEDGSDDGAVGRVAVTEKHLRAVVKMSRGFKNFLRRRQIQDDDVEEDDDDLDDPECYDQIYE</sequence>
<dbReference type="Pfam" id="PF00004">
    <property type="entry name" value="AAA"/>
    <property type="match status" value="1"/>
</dbReference>
<dbReference type="SUPFAM" id="SSF52540">
    <property type="entry name" value="P-loop containing nucleoside triphosphate hydrolases"/>
    <property type="match status" value="1"/>
</dbReference>
<evidence type="ECO:0000313" key="4">
    <source>
        <dbReference type="Proteomes" id="UP001444661"/>
    </source>
</evidence>
<dbReference type="Pfam" id="PF22942">
    <property type="entry name" value="DUF7025"/>
    <property type="match status" value="1"/>
</dbReference>
<dbReference type="PANTHER" id="PTHR46411">
    <property type="entry name" value="FAMILY ATPASE, PUTATIVE-RELATED"/>
    <property type="match status" value="1"/>
</dbReference>
<dbReference type="InterPro" id="IPR003593">
    <property type="entry name" value="AAA+_ATPase"/>
</dbReference>
<reference evidence="3 4" key="1">
    <citation type="submission" date="2023-01" db="EMBL/GenBank/DDBJ databases">
        <title>Analysis of 21 Apiospora genomes using comparative genomics revels a genus with tremendous synthesis potential of carbohydrate active enzymes and secondary metabolites.</title>
        <authorList>
            <person name="Sorensen T."/>
        </authorList>
    </citation>
    <scope>NUCLEOTIDE SEQUENCE [LARGE SCALE GENOMIC DNA]</scope>
    <source>
        <strain evidence="3 4">CBS 33761</strain>
    </source>
</reference>
<evidence type="ECO:0000313" key="3">
    <source>
        <dbReference type="EMBL" id="KAK8016738.1"/>
    </source>
</evidence>
<gene>
    <name evidence="3" type="ORF">PG993_014927</name>
</gene>